<sequence length="373" mass="41066">MELPSLPRSPKPCRVCCTGARGCWWYEPKASTGTGSCCTVTWPGTGATRAAERLSERFGLTVSADAVAEPDTSTPDGYTSTRSLWRRRISWSKNRLARGSPVCQPLAYASARLESTQFHKTQVGGLLATDFPSLDTIGLHRLYALLVEASWEPCRRPPFGIGVRRSFRTTVRTRWWHHAAMCEDCLAGYTRCVHVTADAADAYRQAMRLCALMEHRGEEAELLTHLESVDEVRRMAAALPNSRFAHRPHPGARPSCGVGGCEPDVSVMDDRELEAHLPLEMSARFAPGTAEDRVIASLGDNGNAVFLVWPGRWPDRPEHGLHGFRHDAVQIAFRGDHSDPAQPSGRHAVHVHVSKESGHRAVEYLAAQAGLHP</sequence>
<evidence type="ECO:0000313" key="2">
    <source>
        <dbReference type="Proteomes" id="UP001501000"/>
    </source>
</evidence>
<name>A0ABP7NCB1_9ACTN</name>
<dbReference type="EMBL" id="BAABAJ010000034">
    <property type="protein sequence ID" value="GAA3942614.1"/>
    <property type="molecule type" value="Genomic_DNA"/>
</dbReference>
<gene>
    <name evidence="1" type="ORF">GCM10022244_58100</name>
</gene>
<accession>A0ABP7NCB1</accession>
<reference evidence="2" key="1">
    <citation type="journal article" date="2019" name="Int. J. Syst. Evol. Microbiol.">
        <title>The Global Catalogue of Microorganisms (GCM) 10K type strain sequencing project: providing services to taxonomists for standard genome sequencing and annotation.</title>
        <authorList>
            <consortium name="The Broad Institute Genomics Platform"/>
            <consortium name="The Broad Institute Genome Sequencing Center for Infectious Disease"/>
            <person name="Wu L."/>
            <person name="Ma J."/>
        </authorList>
    </citation>
    <scope>NUCLEOTIDE SEQUENCE [LARGE SCALE GENOMIC DNA]</scope>
    <source>
        <strain evidence="2">JCM 16956</strain>
    </source>
</reference>
<comment type="caution">
    <text evidence="1">The sequence shown here is derived from an EMBL/GenBank/DDBJ whole genome shotgun (WGS) entry which is preliminary data.</text>
</comment>
<protein>
    <submittedName>
        <fullName evidence="1">Uncharacterized protein</fullName>
    </submittedName>
</protein>
<keyword evidence="2" id="KW-1185">Reference proteome</keyword>
<dbReference type="Proteomes" id="UP001501000">
    <property type="component" value="Unassembled WGS sequence"/>
</dbReference>
<evidence type="ECO:0000313" key="1">
    <source>
        <dbReference type="EMBL" id="GAA3942614.1"/>
    </source>
</evidence>
<organism evidence="1 2">
    <name type="scientific">Streptomyces gulbargensis</name>
    <dbReference type="NCBI Taxonomy" id="364901"/>
    <lineage>
        <taxon>Bacteria</taxon>
        <taxon>Bacillati</taxon>
        <taxon>Actinomycetota</taxon>
        <taxon>Actinomycetes</taxon>
        <taxon>Kitasatosporales</taxon>
        <taxon>Streptomycetaceae</taxon>
        <taxon>Streptomyces</taxon>
    </lineage>
</organism>
<proteinExistence type="predicted"/>